<sequence length="67" mass="8042">MELIAYCSQAMVINEKINEVMIRYDDLNVVCVSKGLMDKYAEWYIRENFEMSEKDGWIRRIENDETV</sequence>
<organism evidence="1 2">
    <name type="scientific">Enterococcus cecorum DSM 20682 = ATCC 43198</name>
    <dbReference type="NCBI Taxonomy" id="1121864"/>
    <lineage>
        <taxon>Bacteria</taxon>
        <taxon>Bacillati</taxon>
        <taxon>Bacillota</taxon>
        <taxon>Bacilli</taxon>
        <taxon>Lactobacillales</taxon>
        <taxon>Enterococcaceae</taxon>
        <taxon>Enterococcus</taxon>
    </lineage>
</organism>
<evidence type="ECO:0000313" key="2">
    <source>
        <dbReference type="Proteomes" id="UP000017415"/>
    </source>
</evidence>
<dbReference type="GeneID" id="60870841"/>
<keyword evidence="2" id="KW-1185">Reference proteome</keyword>
<dbReference type="Proteomes" id="UP000017415">
    <property type="component" value="Unassembled WGS sequence"/>
</dbReference>
<gene>
    <name evidence="1" type="ORF">OMO_02136</name>
</gene>
<evidence type="ECO:0000313" key="1">
    <source>
        <dbReference type="EMBL" id="ESK60478.1"/>
    </source>
</evidence>
<comment type="caution">
    <text evidence="1">The sequence shown here is derived from an EMBL/GenBank/DDBJ whole genome shotgun (WGS) entry which is preliminary data.</text>
</comment>
<proteinExistence type="predicted"/>
<name>S1QWM6_9ENTE</name>
<dbReference type="AlphaFoldDB" id="S1QWM6"/>
<dbReference type="EMBL" id="AHYS01000011">
    <property type="protein sequence ID" value="ESK60478.1"/>
    <property type="molecule type" value="Genomic_DNA"/>
</dbReference>
<protein>
    <submittedName>
        <fullName evidence="1">Uncharacterized protein</fullName>
    </submittedName>
</protein>
<reference evidence="1 2" key="1">
    <citation type="submission" date="2013-10" db="EMBL/GenBank/DDBJ databases">
        <title>The Genome Sequence of Enterococcus cecorum DSM 20682 (= ATCC 43198) (Illumina assembly).</title>
        <authorList>
            <consortium name="The Broad Institute Genomics Platform"/>
            <consortium name="The Broad Institute Genome Sequencing Center for Infectious Disease"/>
            <person name="Earl A."/>
            <person name="Russ C."/>
            <person name="Gilmore M."/>
            <person name="Surin D."/>
            <person name="Walker B."/>
            <person name="Young S."/>
            <person name="Zeng Q."/>
            <person name="Gargeya S."/>
            <person name="Fitzgerald M."/>
            <person name="Haas B."/>
            <person name="Abouelleil A."/>
            <person name="Allen A.W."/>
            <person name="Alvarado L."/>
            <person name="Arachchi H.M."/>
            <person name="Berlin A.M."/>
            <person name="Chapman S.B."/>
            <person name="Gainer-Dewar J."/>
            <person name="Goldberg J."/>
            <person name="Griggs A."/>
            <person name="Gujja S."/>
            <person name="Hansen M."/>
            <person name="Howarth C."/>
            <person name="Imamovic A."/>
            <person name="Ireland A."/>
            <person name="Larimer J."/>
            <person name="McCowan C."/>
            <person name="Murphy C."/>
            <person name="Pearson M."/>
            <person name="Poon T.W."/>
            <person name="Priest M."/>
            <person name="Roberts A."/>
            <person name="Saif S."/>
            <person name="Shea T."/>
            <person name="Sisk P."/>
            <person name="Sykes S."/>
            <person name="Wortman J."/>
            <person name="Nusbaum C."/>
            <person name="Birren B."/>
        </authorList>
    </citation>
    <scope>NUCLEOTIDE SEQUENCE [LARGE SCALE GENOMIC DNA]</scope>
    <source>
        <strain evidence="1 2">ATCC 43198</strain>
    </source>
</reference>
<dbReference type="RefSeq" id="WP_016251388.1">
    <property type="nucleotide sequence ID" value="NZ_ASWI01000004.1"/>
</dbReference>
<dbReference type="HOGENOM" id="CLU_2805691_0_0_9"/>
<accession>S1QWM6</accession>